<protein>
    <recommendedName>
        <fullName evidence="3">MULE transposase domain-containing protein</fullName>
    </recommendedName>
</protein>
<dbReference type="Proteomes" id="UP001165289">
    <property type="component" value="Unassembled WGS sequence"/>
</dbReference>
<proteinExistence type="predicted"/>
<evidence type="ECO:0000313" key="1">
    <source>
        <dbReference type="EMBL" id="KAI6648367.1"/>
    </source>
</evidence>
<keyword evidence="2" id="KW-1185">Reference proteome</keyword>
<accession>A0AAV7JI13</accession>
<organism evidence="1 2">
    <name type="scientific">Oopsacas minuta</name>
    <dbReference type="NCBI Taxonomy" id="111878"/>
    <lineage>
        <taxon>Eukaryota</taxon>
        <taxon>Metazoa</taxon>
        <taxon>Porifera</taxon>
        <taxon>Hexactinellida</taxon>
        <taxon>Hexasterophora</taxon>
        <taxon>Lyssacinosida</taxon>
        <taxon>Leucopsacidae</taxon>
        <taxon>Oopsacas</taxon>
    </lineage>
</organism>
<gene>
    <name evidence="1" type="ORF">LOD99_12176</name>
</gene>
<sequence>MNFIIIVIGWIYIYIYIQFDDLIFLPHFCNPSLCIQSIYHVAATYPIHLWNNHIGTPLGLPRTTNAVEAWHRSFNATVGCHHPTIWKFILSFKREQGLVEVRYANYLVDKPPTKRRRSQQTEEALKTLVRGYYSTDRSKMEFLQGVAHHFSLGAD</sequence>
<dbReference type="AlphaFoldDB" id="A0AAV7JI13"/>
<dbReference type="EMBL" id="JAKMXF010000332">
    <property type="protein sequence ID" value="KAI6648367.1"/>
    <property type="molecule type" value="Genomic_DNA"/>
</dbReference>
<comment type="caution">
    <text evidence="1">The sequence shown here is derived from an EMBL/GenBank/DDBJ whole genome shotgun (WGS) entry which is preliminary data.</text>
</comment>
<name>A0AAV7JI13_9METZ</name>
<evidence type="ECO:0008006" key="3">
    <source>
        <dbReference type="Google" id="ProtNLM"/>
    </source>
</evidence>
<evidence type="ECO:0000313" key="2">
    <source>
        <dbReference type="Proteomes" id="UP001165289"/>
    </source>
</evidence>
<reference evidence="1 2" key="1">
    <citation type="journal article" date="2023" name="BMC Biol.">
        <title>The compact genome of the sponge Oopsacas minuta (Hexactinellida) is lacking key metazoan core genes.</title>
        <authorList>
            <person name="Santini S."/>
            <person name="Schenkelaars Q."/>
            <person name="Jourda C."/>
            <person name="Duchesne M."/>
            <person name="Belahbib H."/>
            <person name="Rocher C."/>
            <person name="Selva M."/>
            <person name="Riesgo A."/>
            <person name="Vervoort M."/>
            <person name="Leys S.P."/>
            <person name="Kodjabachian L."/>
            <person name="Le Bivic A."/>
            <person name="Borchiellini C."/>
            <person name="Claverie J.M."/>
            <person name="Renard E."/>
        </authorList>
    </citation>
    <scope>NUCLEOTIDE SEQUENCE [LARGE SCALE GENOMIC DNA]</scope>
    <source>
        <strain evidence="1">SPO-2</strain>
    </source>
</reference>